<evidence type="ECO:0000256" key="1">
    <source>
        <dbReference type="ARBA" id="ARBA00022692"/>
    </source>
</evidence>
<dbReference type="PANTHER" id="PTHR28263">
    <property type="entry name" value="GOLGI TO ER TRAFFIC PROTEIN 2"/>
    <property type="match status" value="1"/>
</dbReference>
<protein>
    <submittedName>
        <fullName evidence="6">Uncharacterized protein</fullName>
    </submittedName>
</protein>
<feature type="compositionally biased region" description="Basic and acidic residues" evidence="4">
    <location>
        <begin position="12"/>
        <end position="22"/>
    </location>
</feature>
<keyword evidence="1 5" id="KW-0812">Transmembrane</keyword>
<evidence type="ECO:0000256" key="2">
    <source>
        <dbReference type="ARBA" id="ARBA00022989"/>
    </source>
</evidence>
<accession>A0A4P9Y9Y7</accession>
<proteinExistence type="predicted"/>
<feature type="compositionally biased region" description="Low complexity" evidence="4">
    <location>
        <begin position="55"/>
        <end position="80"/>
    </location>
</feature>
<dbReference type="InterPro" id="IPR028143">
    <property type="entry name" value="Get2/sif1"/>
</dbReference>
<dbReference type="EMBL" id="KZ987744">
    <property type="protein sequence ID" value="RKP15271.1"/>
    <property type="molecule type" value="Genomic_DNA"/>
</dbReference>
<evidence type="ECO:0000256" key="5">
    <source>
        <dbReference type="SAM" id="Phobius"/>
    </source>
</evidence>
<feature type="compositionally biased region" description="Polar residues" evidence="4">
    <location>
        <begin position="1"/>
        <end position="11"/>
    </location>
</feature>
<reference evidence="7" key="1">
    <citation type="journal article" date="2018" name="Nat. Microbiol.">
        <title>Leveraging single-cell genomics to expand the fungal tree of life.</title>
        <authorList>
            <person name="Ahrendt S.R."/>
            <person name="Quandt C.A."/>
            <person name="Ciobanu D."/>
            <person name="Clum A."/>
            <person name="Salamov A."/>
            <person name="Andreopoulos B."/>
            <person name="Cheng J.F."/>
            <person name="Woyke T."/>
            <person name="Pelin A."/>
            <person name="Henrissat B."/>
            <person name="Reynolds N.K."/>
            <person name="Benny G.L."/>
            <person name="Smith M.E."/>
            <person name="James T.Y."/>
            <person name="Grigoriev I.V."/>
        </authorList>
    </citation>
    <scope>NUCLEOTIDE SEQUENCE [LARGE SCALE GENOMIC DNA]</scope>
</reference>
<keyword evidence="3 5" id="KW-0472">Membrane</keyword>
<keyword evidence="7" id="KW-1185">Reference proteome</keyword>
<evidence type="ECO:0000256" key="4">
    <source>
        <dbReference type="SAM" id="MobiDB-lite"/>
    </source>
</evidence>
<gene>
    <name evidence="6" type="ORF">BJ684DRAFT_18390</name>
</gene>
<organism evidence="6 7">
    <name type="scientific">Piptocephalis cylindrospora</name>
    <dbReference type="NCBI Taxonomy" id="1907219"/>
    <lineage>
        <taxon>Eukaryota</taxon>
        <taxon>Fungi</taxon>
        <taxon>Fungi incertae sedis</taxon>
        <taxon>Zoopagomycota</taxon>
        <taxon>Zoopagomycotina</taxon>
        <taxon>Zoopagomycetes</taxon>
        <taxon>Zoopagales</taxon>
        <taxon>Piptocephalidaceae</taxon>
        <taxon>Piptocephalis</taxon>
    </lineage>
</organism>
<dbReference type="AlphaFoldDB" id="A0A4P9Y9Y7"/>
<dbReference type="Proteomes" id="UP000267251">
    <property type="component" value="Unassembled WGS sequence"/>
</dbReference>
<dbReference type="PANTHER" id="PTHR28263:SF1">
    <property type="entry name" value="GOLGI TO ER TRAFFIC PROTEIN 2"/>
    <property type="match status" value="1"/>
</dbReference>
<evidence type="ECO:0000256" key="3">
    <source>
        <dbReference type="ARBA" id="ARBA00023136"/>
    </source>
</evidence>
<feature type="region of interest" description="Disordered" evidence="4">
    <location>
        <begin position="1"/>
        <end position="130"/>
    </location>
</feature>
<feature type="transmembrane region" description="Helical" evidence="5">
    <location>
        <begin position="313"/>
        <end position="335"/>
    </location>
</feature>
<dbReference type="OrthoDB" id="10534297at2759"/>
<evidence type="ECO:0000313" key="6">
    <source>
        <dbReference type="EMBL" id="RKP15271.1"/>
    </source>
</evidence>
<feature type="compositionally biased region" description="Low complexity" evidence="4">
    <location>
        <begin position="155"/>
        <end position="182"/>
    </location>
</feature>
<feature type="compositionally biased region" description="Low complexity" evidence="4">
    <location>
        <begin position="94"/>
        <end position="121"/>
    </location>
</feature>
<keyword evidence="2 5" id="KW-1133">Transmembrane helix</keyword>
<dbReference type="GO" id="GO:0006890">
    <property type="term" value="P:retrograde vesicle-mediated transport, Golgi to endoplasmic reticulum"/>
    <property type="evidence" value="ECO:0007669"/>
    <property type="project" value="TreeGrafter"/>
</dbReference>
<sequence>MSSTATSTQPSTERDRARQRREARQRRILASGSDRLSRIKQAVHSDAAVLDPQGSASLRSSRASSPVPSARTSRRPSVTSLNEKASVPLPDTPAPSSASSSRRPSVNIPRSSSSSSLVSPVPMAPPATSMDDLDHLLRELSQPEGPIVSHRHISSDSMSSPAFNSSLSPSSSAHLPSSQSDALPTPDQVLPPGLLALWNASALPSSPSSFLGPEGRKQRRSSLHWSLIHALLLFTLLVYWVLPRSSPPDSSKSSSESNPTPYTPVFWYFVLLQIGLQSLRYHLSHQSSSAPTSASSSTHAAEDLIAWGKQQTWVIHSLFTDIALLIFLVGLYSALLLP</sequence>
<feature type="region of interest" description="Disordered" evidence="4">
    <location>
        <begin position="147"/>
        <end position="186"/>
    </location>
</feature>
<name>A0A4P9Y9Y7_9FUNG</name>
<feature type="transmembrane region" description="Helical" evidence="5">
    <location>
        <begin position="223"/>
        <end position="242"/>
    </location>
</feature>
<evidence type="ECO:0000313" key="7">
    <source>
        <dbReference type="Proteomes" id="UP000267251"/>
    </source>
</evidence>